<name>A0ABS3EWU7_9FLAO</name>
<dbReference type="Gene3D" id="3.40.50.1820">
    <property type="entry name" value="alpha/beta hydrolase"/>
    <property type="match status" value="1"/>
</dbReference>
<dbReference type="PANTHER" id="PTHR48081">
    <property type="entry name" value="AB HYDROLASE SUPERFAMILY PROTEIN C4A8.06C"/>
    <property type="match status" value="1"/>
</dbReference>
<evidence type="ECO:0000259" key="3">
    <source>
        <dbReference type="Pfam" id="PF20434"/>
    </source>
</evidence>
<organism evidence="4 5">
    <name type="scientific">[Muricauda] lutisoli</name>
    <dbReference type="NCBI Taxonomy" id="2816035"/>
    <lineage>
        <taxon>Bacteria</taxon>
        <taxon>Pseudomonadati</taxon>
        <taxon>Bacteroidota</taxon>
        <taxon>Flavobacteriia</taxon>
        <taxon>Flavobacteriales</taxon>
        <taxon>Flavobacteriaceae</taxon>
        <taxon>Allomuricauda</taxon>
    </lineage>
</organism>
<protein>
    <submittedName>
        <fullName evidence="4">Alpha/beta hydrolase</fullName>
    </submittedName>
</protein>
<dbReference type="InterPro" id="IPR050300">
    <property type="entry name" value="GDXG_lipolytic_enzyme"/>
</dbReference>
<feature type="signal peptide" evidence="2">
    <location>
        <begin position="1"/>
        <end position="20"/>
    </location>
</feature>
<dbReference type="GO" id="GO:0016787">
    <property type="term" value="F:hydrolase activity"/>
    <property type="evidence" value="ECO:0007669"/>
    <property type="project" value="UniProtKB-KW"/>
</dbReference>
<feature type="domain" description="BD-FAE-like" evidence="3">
    <location>
        <begin position="62"/>
        <end position="265"/>
    </location>
</feature>
<reference evidence="4 5" key="1">
    <citation type="submission" date="2021-03" db="EMBL/GenBank/DDBJ databases">
        <title>Muricauda sp. CAU 1631 isolated from Incheon.</title>
        <authorList>
            <person name="Kim W."/>
        </authorList>
    </citation>
    <scope>NUCLEOTIDE SEQUENCE [LARGE SCALE GENOMIC DNA]</scope>
    <source>
        <strain evidence="4 5">CAU 1631</strain>
    </source>
</reference>
<keyword evidence="5" id="KW-1185">Reference proteome</keyword>
<comment type="caution">
    <text evidence="4">The sequence shown here is derived from an EMBL/GenBank/DDBJ whole genome shotgun (WGS) entry which is preliminary data.</text>
</comment>
<gene>
    <name evidence="4" type="ORF">J0X13_06650</name>
</gene>
<keyword evidence="2" id="KW-0732">Signal</keyword>
<proteinExistence type="predicted"/>
<dbReference type="PANTHER" id="PTHR48081:SF6">
    <property type="entry name" value="PEPTIDASE S9 PROLYL OLIGOPEPTIDASE CATALYTIC DOMAIN-CONTAINING PROTEIN"/>
    <property type="match status" value="1"/>
</dbReference>
<feature type="chain" id="PRO_5045677548" evidence="2">
    <location>
        <begin position="21"/>
        <end position="308"/>
    </location>
</feature>
<accession>A0ABS3EWU7</accession>
<dbReference type="SUPFAM" id="SSF53474">
    <property type="entry name" value="alpha/beta-Hydrolases"/>
    <property type="match status" value="1"/>
</dbReference>
<keyword evidence="1 4" id="KW-0378">Hydrolase</keyword>
<evidence type="ECO:0000256" key="1">
    <source>
        <dbReference type="ARBA" id="ARBA00022801"/>
    </source>
</evidence>
<evidence type="ECO:0000313" key="5">
    <source>
        <dbReference type="Proteomes" id="UP000664163"/>
    </source>
</evidence>
<dbReference type="EMBL" id="JAFLND010000001">
    <property type="protein sequence ID" value="MBO0330222.1"/>
    <property type="molecule type" value="Genomic_DNA"/>
</dbReference>
<dbReference type="Proteomes" id="UP000664163">
    <property type="component" value="Unassembled WGS sequence"/>
</dbReference>
<evidence type="ECO:0000256" key="2">
    <source>
        <dbReference type="SAM" id="SignalP"/>
    </source>
</evidence>
<dbReference type="InterPro" id="IPR049492">
    <property type="entry name" value="BD-FAE-like_dom"/>
</dbReference>
<dbReference type="Pfam" id="PF20434">
    <property type="entry name" value="BD-FAE"/>
    <property type="match status" value="1"/>
</dbReference>
<dbReference type="InterPro" id="IPR029058">
    <property type="entry name" value="AB_hydrolase_fold"/>
</dbReference>
<sequence>MKLLKKPTLLIALISIGMSAQQTTMPLWPNTIPNQKETNEQEVVEHTEDGIIWITNVQKPTLEVYLPAKKNATGQAVVIFPGGGYHGLAYDWEGTDIAKTLTVKGIAGIVVKYRLPWSKSIAKGKNVVPLQDAQRAIRIVKSNAEEWNISEDKVGIMGFSAGGHLASSLGTHYDDKVYERQDDADDISARPNFMALIYPVITLGVPSTHTGSRVSLVGENPTDDAVDYLSNEKHVDAETPPTFLLHAMDDDVVPVANTILFFDALKAHNVPATMHVYPTGGHGFSLALTDEKLKNWMNLFFDWMVHLD</sequence>
<evidence type="ECO:0000313" key="4">
    <source>
        <dbReference type="EMBL" id="MBO0330222.1"/>
    </source>
</evidence>
<dbReference type="RefSeq" id="WP_207070633.1">
    <property type="nucleotide sequence ID" value="NZ_JAFLND010000001.1"/>
</dbReference>